<organism evidence="11 12">
    <name type="scientific">Paenibacillus medicaginis</name>
    <dbReference type="NCBI Taxonomy" id="1470560"/>
    <lineage>
        <taxon>Bacteria</taxon>
        <taxon>Bacillati</taxon>
        <taxon>Bacillota</taxon>
        <taxon>Bacilli</taxon>
        <taxon>Bacillales</taxon>
        <taxon>Paenibacillaceae</taxon>
        <taxon>Paenibacillus</taxon>
    </lineage>
</organism>
<dbReference type="Pfam" id="PF13393">
    <property type="entry name" value="tRNA-synt_His"/>
    <property type="match status" value="1"/>
</dbReference>
<keyword evidence="6 9" id="KW-0648">Protein biosynthesis</keyword>
<evidence type="ECO:0000256" key="6">
    <source>
        <dbReference type="ARBA" id="ARBA00022917"/>
    </source>
</evidence>
<evidence type="ECO:0000256" key="2">
    <source>
        <dbReference type="ARBA" id="ARBA00022490"/>
    </source>
</evidence>
<comment type="caution">
    <text evidence="11">The sequence shown here is derived from an EMBL/GenBank/DDBJ whole genome shotgun (WGS) entry which is preliminary data.</text>
</comment>
<evidence type="ECO:0000313" key="12">
    <source>
        <dbReference type="Proteomes" id="UP001580430"/>
    </source>
</evidence>
<keyword evidence="12" id="KW-1185">Reference proteome</keyword>
<dbReference type="InterPro" id="IPR045864">
    <property type="entry name" value="aa-tRNA-synth_II/BPL/LPL"/>
</dbReference>
<dbReference type="Gene3D" id="3.30.930.10">
    <property type="entry name" value="Bira Bifunctional Protein, Domain 2"/>
    <property type="match status" value="1"/>
</dbReference>
<feature type="domain" description="Aminoacyl-transfer RNA synthetases class-II family profile" evidence="10">
    <location>
        <begin position="20"/>
        <end position="324"/>
    </location>
</feature>
<dbReference type="Proteomes" id="UP001580430">
    <property type="component" value="Unassembled WGS sequence"/>
</dbReference>
<dbReference type="InterPro" id="IPR004516">
    <property type="entry name" value="HisRS/HisZ"/>
</dbReference>
<dbReference type="CDD" id="cd00773">
    <property type="entry name" value="HisRS-like_core"/>
    <property type="match status" value="1"/>
</dbReference>
<dbReference type="GO" id="GO:0004821">
    <property type="term" value="F:histidine-tRNA ligase activity"/>
    <property type="evidence" value="ECO:0007669"/>
    <property type="project" value="UniProtKB-EC"/>
</dbReference>
<dbReference type="NCBIfam" id="TIGR00442">
    <property type="entry name" value="hisS"/>
    <property type="match status" value="1"/>
</dbReference>
<comment type="similarity">
    <text evidence="1 9">Belongs to the class-II aminoacyl-tRNA synthetase family.</text>
</comment>
<name>A0ABV5C3R6_9BACL</name>
<comment type="catalytic activity">
    <reaction evidence="8 9">
        <text>tRNA(His) + L-histidine + ATP = L-histidyl-tRNA(His) + AMP + diphosphate + H(+)</text>
        <dbReference type="Rhea" id="RHEA:17313"/>
        <dbReference type="Rhea" id="RHEA-COMP:9665"/>
        <dbReference type="Rhea" id="RHEA-COMP:9689"/>
        <dbReference type="ChEBI" id="CHEBI:15378"/>
        <dbReference type="ChEBI" id="CHEBI:30616"/>
        <dbReference type="ChEBI" id="CHEBI:33019"/>
        <dbReference type="ChEBI" id="CHEBI:57595"/>
        <dbReference type="ChEBI" id="CHEBI:78442"/>
        <dbReference type="ChEBI" id="CHEBI:78527"/>
        <dbReference type="ChEBI" id="CHEBI:456215"/>
        <dbReference type="EC" id="6.1.1.21"/>
    </reaction>
</comment>
<keyword evidence="3 9" id="KW-0436">Ligase</keyword>
<comment type="subunit">
    <text evidence="9">Homodimer.</text>
</comment>
<keyword evidence="5 9" id="KW-0067">ATP-binding</keyword>
<dbReference type="PANTHER" id="PTHR43707:SF1">
    <property type="entry name" value="HISTIDINE--TRNA LIGASE, MITOCHONDRIAL-RELATED"/>
    <property type="match status" value="1"/>
</dbReference>
<dbReference type="Gene3D" id="3.40.50.800">
    <property type="entry name" value="Anticodon-binding domain"/>
    <property type="match status" value="1"/>
</dbReference>
<evidence type="ECO:0000256" key="4">
    <source>
        <dbReference type="ARBA" id="ARBA00022741"/>
    </source>
</evidence>
<dbReference type="EC" id="6.1.1.21" evidence="9"/>
<keyword evidence="7 9" id="KW-0030">Aminoacyl-tRNA synthetase</keyword>
<proteinExistence type="inferred from homology"/>
<accession>A0ABV5C3R6</accession>
<evidence type="ECO:0000256" key="7">
    <source>
        <dbReference type="ARBA" id="ARBA00023146"/>
    </source>
</evidence>
<keyword evidence="4 9" id="KW-0547">Nucleotide-binding</keyword>
<evidence type="ECO:0000259" key="10">
    <source>
        <dbReference type="PROSITE" id="PS50862"/>
    </source>
</evidence>
<dbReference type="Pfam" id="PF03129">
    <property type="entry name" value="HGTP_anticodon"/>
    <property type="match status" value="1"/>
</dbReference>
<dbReference type="EMBL" id="JBHIRY010000018">
    <property type="protein sequence ID" value="MFB5762164.1"/>
    <property type="molecule type" value="Genomic_DNA"/>
</dbReference>
<dbReference type="GO" id="GO:0016301">
    <property type="term" value="F:kinase activity"/>
    <property type="evidence" value="ECO:0007669"/>
    <property type="project" value="UniProtKB-KW"/>
</dbReference>
<dbReference type="PROSITE" id="PS50862">
    <property type="entry name" value="AA_TRNA_LIGASE_II"/>
    <property type="match status" value="1"/>
</dbReference>
<evidence type="ECO:0000256" key="1">
    <source>
        <dbReference type="ARBA" id="ARBA00008226"/>
    </source>
</evidence>
<dbReference type="InterPro" id="IPR036621">
    <property type="entry name" value="Anticodon-bd_dom_sf"/>
</dbReference>
<dbReference type="InterPro" id="IPR006195">
    <property type="entry name" value="aa-tRNA-synth_II"/>
</dbReference>
<dbReference type="PIRSF" id="PIRSF001549">
    <property type="entry name" value="His-tRNA_synth"/>
    <property type="match status" value="1"/>
</dbReference>
<dbReference type="InterPro" id="IPR041715">
    <property type="entry name" value="HisRS-like_core"/>
</dbReference>
<keyword evidence="11" id="KW-0418">Kinase</keyword>
<dbReference type="SUPFAM" id="SSF55681">
    <property type="entry name" value="Class II aaRS and biotin synthetases"/>
    <property type="match status" value="1"/>
</dbReference>
<comment type="subcellular location">
    <subcellularLocation>
        <location evidence="9">Cytoplasm</location>
    </subcellularLocation>
</comment>
<keyword evidence="2 9" id="KW-0963">Cytoplasm</keyword>
<keyword evidence="11" id="KW-0808">Transferase</keyword>
<dbReference type="InterPro" id="IPR004154">
    <property type="entry name" value="Anticodon-bd"/>
</dbReference>
<evidence type="ECO:0000256" key="8">
    <source>
        <dbReference type="ARBA" id="ARBA00047639"/>
    </source>
</evidence>
<dbReference type="RefSeq" id="WP_375521281.1">
    <property type="nucleotide sequence ID" value="NZ_JBHIRY010000018.1"/>
</dbReference>
<dbReference type="InterPro" id="IPR015807">
    <property type="entry name" value="His-tRNA-ligase"/>
</dbReference>
<evidence type="ECO:0000313" key="11">
    <source>
        <dbReference type="EMBL" id="MFB5762164.1"/>
    </source>
</evidence>
<dbReference type="InterPro" id="IPR033656">
    <property type="entry name" value="HisRS_anticodon"/>
</dbReference>
<dbReference type="PANTHER" id="PTHR43707">
    <property type="entry name" value="HISTIDYL-TRNA SYNTHETASE"/>
    <property type="match status" value="1"/>
</dbReference>
<protein>
    <recommendedName>
        <fullName evidence="9">Histidine--tRNA ligase</fullName>
        <ecNumber evidence="9">6.1.1.21</ecNumber>
    </recommendedName>
    <alternativeName>
        <fullName evidence="9">Histidyl-tRNA synthetase</fullName>
        <shortName evidence="9">HisRS</shortName>
    </alternativeName>
</protein>
<reference evidence="11 12" key="1">
    <citation type="submission" date="2024-09" db="EMBL/GenBank/DDBJ databases">
        <title>Paenibacillus zeirhizospherea sp. nov., isolated from surface of the maize (Zea mays) roots in a horticulture field, Hungary.</title>
        <authorList>
            <person name="Marton D."/>
            <person name="Farkas M."/>
            <person name="Bedics A."/>
            <person name="Toth E."/>
            <person name="Tancsics A."/>
            <person name="Boka K."/>
            <person name="Marati G."/>
            <person name="Kriszt B."/>
            <person name="Cserhati M."/>
        </authorList>
    </citation>
    <scope>NUCLEOTIDE SEQUENCE [LARGE SCALE GENOMIC DNA]</scope>
    <source>
        <strain evidence="11 12">JCM 18446</strain>
    </source>
</reference>
<evidence type="ECO:0000256" key="5">
    <source>
        <dbReference type="ARBA" id="ARBA00022840"/>
    </source>
</evidence>
<dbReference type="SUPFAM" id="SSF52954">
    <property type="entry name" value="Class II aaRS ABD-related"/>
    <property type="match status" value="1"/>
</dbReference>
<evidence type="ECO:0000256" key="3">
    <source>
        <dbReference type="ARBA" id="ARBA00022598"/>
    </source>
</evidence>
<dbReference type="CDD" id="cd00859">
    <property type="entry name" value="HisRS_anticodon"/>
    <property type="match status" value="1"/>
</dbReference>
<sequence>MAFQKPTGTQDLLPGVVEKWQFVEKKARELCRRFNYREIRTPLFEQTELFVRGVGETTDVVEKEMYTFRDKGDRSMTLRPEGTAGVVRSFVENKLYGEPDVTKLYYIGPMFRYERPQAGRQRQFHQFGVEAFGATDPAIDAEVIALGYQFCLDLGLKGVQVELNSVGNPASRAAYRQRLLDFLNPLRDTLCKDCQSRMDRNPLRVLDCKVDQDKFKDAPSILDSLDEECTVHFQKVRQYLTDMGVEYKLNHRLVRGLDYYTMTAFELKAEGIGAIDTIGGGGRYNGLVGELGGPDQPGIGFGIGLERIQLILEHQSIGLDAVKPLDVYLVALGEAANREVTKQLFKLRRAGYSAERDYLGRKMKAQMKSADRFHARYTAILGDEELERGEIALKSMDSGEQRTVRLDDLVNELKPLA</sequence>
<dbReference type="HAMAP" id="MF_00127">
    <property type="entry name" value="His_tRNA_synth"/>
    <property type="match status" value="1"/>
</dbReference>
<evidence type="ECO:0000256" key="9">
    <source>
        <dbReference type="HAMAP-Rule" id="MF_00127"/>
    </source>
</evidence>
<gene>
    <name evidence="9 11" type="primary">hisS</name>
    <name evidence="11" type="ORF">ACE5LO_17395</name>
</gene>